<proteinExistence type="predicted"/>
<feature type="compositionally biased region" description="Basic and acidic residues" evidence="1">
    <location>
        <begin position="89"/>
        <end position="100"/>
    </location>
</feature>
<name>A0A8X7SS91_9BASI</name>
<gene>
    <name evidence="2" type="ORF">A4X06_0g9275</name>
</gene>
<comment type="caution">
    <text evidence="2">The sequence shown here is derived from an EMBL/GenBank/DDBJ whole genome shotgun (WGS) entry which is preliminary data.</text>
</comment>
<sequence length="205" mass="20619">MSFEVNTPAVLIQCQPYSIAWTGGLAPFYPVITQGGDIGSIIKNFGEQNGKQVPWIVDQPVGDTVTFVVVDSQGQTATSGTSPAVVKGTSDDCMKKKDDGSPPAPSNTTATPGTHSNAPSSTSATTSKSASASASPSAKADDAADKVDDNNNSASTPTPDGTDPDTVERPTAPPADSSAQPAAKSVWSGALALLLGAVGLVTLTV</sequence>
<accession>A0A8X7SS91</accession>
<feature type="compositionally biased region" description="Low complexity" evidence="1">
    <location>
        <begin position="150"/>
        <end position="161"/>
    </location>
</feature>
<protein>
    <submittedName>
        <fullName evidence="2">Uncharacterized protein</fullName>
    </submittedName>
</protein>
<evidence type="ECO:0000256" key="1">
    <source>
        <dbReference type="SAM" id="MobiDB-lite"/>
    </source>
</evidence>
<feature type="compositionally biased region" description="Low complexity" evidence="1">
    <location>
        <begin position="106"/>
        <end position="138"/>
    </location>
</feature>
<feature type="region of interest" description="Disordered" evidence="1">
    <location>
        <begin position="74"/>
        <end position="185"/>
    </location>
</feature>
<feature type="compositionally biased region" description="Basic and acidic residues" evidence="1">
    <location>
        <begin position="139"/>
        <end position="149"/>
    </location>
</feature>
<evidence type="ECO:0000313" key="3">
    <source>
        <dbReference type="Proteomes" id="UP000077684"/>
    </source>
</evidence>
<evidence type="ECO:0000313" key="2">
    <source>
        <dbReference type="EMBL" id="KAE8237288.1"/>
    </source>
</evidence>
<reference evidence="2" key="1">
    <citation type="submission" date="2016-04" db="EMBL/GenBank/DDBJ databases">
        <authorList>
            <person name="Nguyen H.D."/>
            <person name="Samba Siva P."/>
            <person name="Cullis J."/>
            <person name="Levesque C.A."/>
            <person name="Hambleton S."/>
        </authorList>
    </citation>
    <scope>NUCLEOTIDE SEQUENCE</scope>
    <source>
        <strain evidence="2">DAOMC 236426</strain>
    </source>
</reference>
<feature type="compositionally biased region" description="Low complexity" evidence="1">
    <location>
        <begin position="174"/>
        <end position="185"/>
    </location>
</feature>
<dbReference type="Proteomes" id="UP000077684">
    <property type="component" value="Unassembled WGS sequence"/>
</dbReference>
<reference evidence="2" key="2">
    <citation type="journal article" date="2019" name="IMA Fungus">
        <title>Genome sequencing and comparison of five Tilletia species to identify candidate genes for the detection of regulated species infecting wheat.</title>
        <authorList>
            <person name="Nguyen H.D.T."/>
            <person name="Sultana T."/>
            <person name="Kesanakurti P."/>
            <person name="Hambleton S."/>
        </authorList>
    </citation>
    <scope>NUCLEOTIDE SEQUENCE</scope>
    <source>
        <strain evidence="2">DAOMC 236426</strain>
    </source>
</reference>
<keyword evidence="3" id="KW-1185">Reference proteome</keyword>
<dbReference type="EMBL" id="LWDE02002575">
    <property type="protein sequence ID" value="KAE8237288.1"/>
    <property type="molecule type" value="Genomic_DNA"/>
</dbReference>
<dbReference type="AlphaFoldDB" id="A0A8X7SS91"/>
<organism evidence="2 3">
    <name type="scientific">Tilletia controversa</name>
    <name type="common">dwarf bunt fungus</name>
    <dbReference type="NCBI Taxonomy" id="13291"/>
    <lineage>
        <taxon>Eukaryota</taxon>
        <taxon>Fungi</taxon>
        <taxon>Dikarya</taxon>
        <taxon>Basidiomycota</taxon>
        <taxon>Ustilaginomycotina</taxon>
        <taxon>Exobasidiomycetes</taxon>
        <taxon>Tilletiales</taxon>
        <taxon>Tilletiaceae</taxon>
        <taxon>Tilletia</taxon>
    </lineage>
</organism>